<evidence type="ECO:0000313" key="3">
    <source>
        <dbReference type="Proteomes" id="UP000177870"/>
    </source>
</evidence>
<evidence type="ECO:0000259" key="1">
    <source>
        <dbReference type="SMART" id="SM00421"/>
    </source>
</evidence>
<dbReference type="GO" id="GO:0043531">
    <property type="term" value="F:ADP binding"/>
    <property type="evidence" value="ECO:0007669"/>
    <property type="project" value="InterPro"/>
</dbReference>
<dbReference type="SUPFAM" id="SSF46894">
    <property type="entry name" value="C-terminal effector domain of the bipartite response regulators"/>
    <property type="match status" value="1"/>
</dbReference>
<dbReference type="STRING" id="1458985.BJP34_16580"/>
<reference evidence="3" key="1">
    <citation type="submission" date="2016-10" db="EMBL/GenBank/DDBJ databases">
        <title>Comparative genomics uncovers the prolific and rare metabolic potential of the cyanobacterial genus Moorea.</title>
        <authorList>
            <person name="Leao T."/>
            <person name="Castelao G."/>
            <person name="Korobeynikov A."/>
            <person name="Monroe E.A."/>
            <person name="Podell S."/>
            <person name="Glukhov E."/>
            <person name="Allen E."/>
            <person name="Gerwick W.H."/>
            <person name="Gerwick L."/>
        </authorList>
    </citation>
    <scope>NUCLEOTIDE SEQUENCE [LARGE SCALE GENOMIC DNA]</scope>
    <source>
        <strain evidence="3">PAL-8-15-08-1</strain>
    </source>
</reference>
<dbReference type="InterPro" id="IPR027417">
    <property type="entry name" value="P-loop_NTPase"/>
</dbReference>
<dbReference type="Gene3D" id="3.40.50.300">
    <property type="entry name" value="P-loop containing nucleotide triphosphate hydrolases"/>
    <property type="match status" value="1"/>
</dbReference>
<dbReference type="PANTHER" id="PTHR47691:SF3">
    <property type="entry name" value="HTH-TYPE TRANSCRIPTIONAL REGULATOR RV0890C-RELATED"/>
    <property type="match status" value="1"/>
</dbReference>
<dbReference type="GO" id="GO:0006355">
    <property type="term" value="P:regulation of DNA-templated transcription"/>
    <property type="evidence" value="ECO:0007669"/>
    <property type="project" value="InterPro"/>
</dbReference>
<accession>A0A1D8TT50</accession>
<dbReference type="InterPro" id="IPR000792">
    <property type="entry name" value="Tscrpt_reg_LuxR_C"/>
</dbReference>
<dbReference type="InterPro" id="IPR002182">
    <property type="entry name" value="NB-ARC"/>
</dbReference>
<organism evidence="2 3">
    <name type="scientific">Moorena producens PAL-8-15-08-1</name>
    <dbReference type="NCBI Taxonomy" id="1458985"/>
    <lineage>
        <taxon>Bacteria</taxon>
        <taxon>Bacillati</taxon>
        <taxon>Cyanobacteriota</taxon>
        <taxon>Cyanophyceae</taxon>
        <taxon>Coleofasciculales</taxon>
        <taxon>Coleofasciculaceae</taxon>
        <taxon>Moorena</taxon>
    </lineage>
</organism>
<dbReference type="PRINTS" id="PR00364">
    <property type="entry name" value="DISEASERSIST"/>
</dbReference>
<dbReference type="RefSeq" id="WP_070393293.1">
    <property type="nucleotide sequence ID" value="NZ_CP017599.1"/>
</dbReference>
<dbReference type="OrthoDB" id="434800at2"/>
<name>A0A1D8TT50_9CYAN</name>
<dbReference type="SUPFAM" id="SSF52540">
    <property type="entry name" value="P-loop containing nucleoside triphosphate hydrolases"/>
    <property type="match status" value="1"/>
</dbReference>
<feature type="domain" description="HTH luxR-type" evidence="1">
    <location>
        <begin position="13"/>
        <end position="69"/>
    </location>
</feature>
<dbReference type="InterPro" id="IPR036388">
    <property type="entry name" value="WH-like_DNA-bd_sf"/>
</dbReference>
<dbReference type="AlphaFoldDB" id="A0A1D8TT50"/>
<gene>
    <name evidence="2" type="ORF">BJP34_16580</name>
</gene>
<dbReference type="Gene3D" id="1.10.10.10">
    <property type="entry name" value="Winged helix-like DNA-binding domain superfamily/Winged helix DNA-binding domain"/>
    <property type="match status" value="1"/>
</dbReference>
<dbReference type="PANTHER" id="PTHR47691">
    <property type="entry name" value="REGULATOR-RELATED"/>
    <property type="match status" value="1"/>
</dbReference>
<proteinExistence type="predicted"/>
<dbReference type="InterPro" id="IPR016032">
    <property type="entry name" value="Sig_transdc_resp-reg_C-effctor"/>
</dbReference>
<dbReference type="Pfam" id="PF00196">
    <property type="entry name" value="GerE"/>
    <property type="match status" value="1"/>
</dbReference>
<dbReference type="EMBL" id="CP017599">
    <property type="protein sequence ID" value="AOX00842.1"/>
    <property type="molecule type" value="Genomic_DNA"/>
</dbReference>
<sequence length="449" mass="50426">MIPYDFLKAIANEHGVSKAELEVVALAMEGQSTNAIAKILDISEHAVRKRLSEVYKKFPISGTGPVKLTKLQQLLVNRYQSDLETQDISSNCRSYTPISTVQSSNPKQMDWGEAPDVSVFYGRTEELRQLETWIVKDRCRLVALQGMAGIGKTTLSVKLAKQIQDQFNYVVWRSLRQAPRLEDILAALLQSLSGPLETVGYETAGGLNPLPSPKTAKELISQLIEYCRQHRCLIVLNGAESILQIGTLAGIYREGYEGYGEFIRRWGEEPHESCLLITSQEKLSEISLQEGETSPVRSLKLEGLGEAAQYILQEKGLSGQKNWDYLIHGYRGNPLMLKLVAITIKEVFDGSVTDFLATTLFTHDVSDFIEEILDRLSDLEHKIIYTMANHKEPVMLTQLQDELLEISPQELLRALASLRQRSLVEKYEGGFTLPPAVMEVTNQLIAERE</sequence>
<dbReference type="GO" id="GO:0003677">
    <property type="term" value="F:DNA binding"/>
    <property type="evidence" value="ECO:0007669"/>
    <property type="project" value="InterPro"/>
</dbReference>
<evidence type="ECO:0000313" key="2">
    <source>
        <dbReference type="EMBL" id="AOX00842.1"/>
    </source>
</evidence>
<dbReference type="Proteomes" id="UP000177870">
    <property type="component" value="Chromosome"/>
</dbReference>
<dbReference type="SMART" id="SM00421">
    <property type="entry name" value="HTH_LUXR"/>
    <property type="match status" value="1"/>
</dbReference>
<protein>
    <submittedName>
        <fullName evidence="2">LuxR family transcriptional regulator</fullName>
    </submittedName>
</protein>
<dbReference type="KEGG" id="mpro:BJP34_16580"/>
<dbReference type="Pfam" id="PF00931">
    <property type="entry name" value="NB-ARC"/>
    <property type="match status" value="1"/>
</dbReference>